<accession>A0A2H3DGT6</accession>
<keyword evidence="2" id="KW-1185">Reference proteome</keyword>
<name>A0A2H3DGT6_ARMGA</name>
<reference evidence="2" key="1">
    <citation type="journal article" date="2017" name="Nat. Ecol. Evol.">
        <title>Genome expansion and lineage-specific genetic innovations in the forest pathogenic fungi Armillaria.</title>
        <authorList>
            <person name="Sipos G."/>
            <person name="Prasanna A.N."/>
            <person name="Walter M.C."/>
            <person name="O'Connor E."/>
            <person name="Balint B."/>
            <person name="Krizsan K."/>
            <person name="Kiss B."/>
            <person name="Hess J."/>
            <person name="Varga T."/>
            <person name="Slot J."/>
            <person name="Riley R."/>
            <person name="Boka B."/>
            <person name="Rigling D."/>
            <person name="Barry K."/>
            <person name="Lee J."/>
            <person name="Mihaltcheva S."/>
            <person name="LaButti K."/>
            <person name="Lipzen A."/>
            <person name="Waldron R."/>
            <person name="Moloney N.M."/>
            <person name="Sperisen C."/>
            <person name="Kredics L."/>
            <person name="Vagvoelgyi C."/>
            <person name="Patrignani A."/>
            <person name="Fitzpatrick D."/>
            <person name="Nagy I."/>
            <person name="Doyle S."/>
            <person name="Anderson J.B."/>
            <person name="Grigoriev I.V."/>
            <person name="Gueldener U."/>
            <person name="Muensterkoetter M."/>
            <person name="Nagy L.G."/>
        </authorList>
    </citation>
    <scope>NUCLEOTIDE SEQUENCE [LARGE SCALE GENOMIC DNA]</scope>
    <source>
        <strain evidence="2">Ar21-2</strain>
    </source>
</reference>
<protein>
    <submittedName>
        <fullName evidence="1">Uncharacterized protein</fullName>
    </submittedName>
</protein>
<dbReference type="EMBL" id="KZ293683">
    <property type="protein sequence ID" value="PBK86666.1"/>
    <property type="molecule type" value="Genomic_DNA"/>
</dbReference>
<organism evidence="1 2">
    <name type="scientific">Armillaria gallica</name>
    <name type="common">Bulbous honey fungus</name>
    <name type="synonym">Armillaria bulbosa</name>
    <dbReference type="NCBI Taxonomy" id="47427"/>
    <lineage>
        <taxon>Eukaryota</taxon>
        <taxon>Fungi</taxon>
        <taxon>Dikarya</taxon>
        <taxon>Basidiomycota</taxon>
        <taxon>Agaricomycotina</taxon>
        <taxon>Agaricomycetes</taxon>
        <taxon>Agaricomycetidae</taxon>
        <taxon>Agaricales</taxon>
        <taxon>Marasmiineae</taxon>
        <taxon>Physalacriaceae</taxon>
        <taxon>Armillaria</taxon>
    </lineage>
</organism>
<evidence type="ECO:0000313" key="1">
    <source>
        <dbReference type="EMBL" id="PBK86666.1"/>
    </source>
</evidence>
<dbReference type="InParanoid" id="A0A2H3DGT6"/>
<evidence type="ECO:0000313" key="2">
    <source>
        <dbReference type="Proteomes" id="UP000217790"/>
    </source>
</evidence>
<sequence>MSTAILKSCVSLSEIKVLSNSDVFRRYWDLGPDEDERDLATFYYNQRGELRAPRTILSLLGLEKEILCVNGIETSLPSHIWSVYAPAISSVTLVAKIFDLAYVSDDSSTFTNPFSFISASHQVTAFKTPTCLASTDTS</sequence>
<dbReference type="AlphaFoldDB" id="A0A2H3DGT6"/>
<gene>
    <name evidence="1" type="ORF">ARMGADRAFT_1169105</name>
</gene>
<dbReference type="Proteomes" id="UP000217790">
    <property type="component" value="Unassembled WGS sequence"/>
</dbReference>
<dbReference type="STRING" id="47427.A0A2H3DGT6"/>
<proteinExistence type="predicted"/>